<dbReference type="AlphaFoldDB" id="A0A9N8DV00"/>
<evidence type="ECO:0000313" key="2">
    <source>
        <dbReference type="EMBL" id="CAB9508830.1"/>
    </source>
</evidence>
<keyword evidence="1" id="KW-0732">Signal</keyword>
<accession>A0A9N8DV00</accession>
<proteinExistence type="predicted"/>
<feature type="signal peptide" evidence="1">
    <location>
        <begin position="1"/>
        <end position="41"/>
    </location>
</feature>
<evidence type="ECO:0008006" key="4">
    <source>
        <dbReference type="Google" id="ProtNLM"/>
    </source>
</evidence>
<gene>
    <name evidence="2" type="ORF">SEMRO_362_G126801.1</name>
</gene>
<comment type="caution">
    <text evidence="2">The sequence shown here is derived from an EMBL/GenBank/DDBJ whole genome shotgun (WGS) entry which is preliminary data.</text>
</comment>
<reference evidence="2" key="1">
    <citation type="submission" date="2020-06" db="EMBL/GenBank/DDBJ databases">
        <authorList>
            <consortium name="Plant Systems Biology data submission"/>
        </authorList>
    </citation>
    <scope>NUCLEOTIDE SEQUENCE</scope>
    <source>
        <strain evidence="2">D6</strain>
    </source>
</reference>
<dbReference type="InterPro" id="IPR011050">
    <property type="entry name" value="Pectin_lyase_fold/virulence"/>
</dbReference>
<keyword evidence="3" id="KW-1185">Reference proteome</keyword>
<dbReference type="SUPFAM" id="SSF51126">
    <property type="entry name" value="Pectin lyase-like"/>
    <property type="match status" value="1"/>
</dbReference>
<organism evidence="2 3">
    <name type="scientific">Seminavis robusta</name>
    <dbReference type="NCBI Taxonomy" id="568900"/>
    <lineage>
        <taxon>Eukaryota</taxon>
        <taxon>Sar</taxon>
        <taxon>Stramenopiles</taxon>
        <taxon>Ochrophyta</taxon>
        <taxon>Bacillariophyta</taxon>
        <taxon>Bacillariophyceae</taxon>
        <taxon>Bacillariophycidae</taxon>
        <taxon>Naviculales</taxon>
        <taxon>Naviculaceae</taxon>
        <taxon>Seminavis</taxon>
    </lineage>
</organism>
<dbReference type="EMBL" id="CAICTM010000361">
    <property type="protein sequence ID" value="CAB9508830.1"/>
    <property type="molecule type" value="Genomic_DNA"/>
</dbReference>
<feature type="chain" id="PRO_5040330193" description="Right-handed parallel beta-helix repeat-containing protein" evidence="1">
    <location>
        <begin position="42"/>
        <end position="298"/>
    </location>
</feature>
<protein>
    <recommendedName>
        <fullName evidence="4">Right-handed parallel beta-helix repeat-containing protein</fullName>
    </recommendedName>
</protein>
<sequence>MTGPMTITITITMTMMAPLRLLQLLPVLVLMTALHVPVAVAAGTGTGTGKACHSTAKSLQEAIDSLPGQTSGTGIPELLLCPSVEIELTQPIRIHQRSVRIGCLTTGTGNLCTVKGGEPQESRLIEVIGTENPFETFTVQLSQLLLDSGASYYQTEDQHVHVPVPVPVPVSVSVNVHATIVGGAGVSVLGANLVVEDCRFENNVASSQGGALHVQDHGRPILFIVTNTVFQENLSIEDDCSSIYFQQQHPMTMAELNTERDFVPSRHLRSVIDQWDDPAKASEALDQYRPRPGAELCF</sequence>
<evidence type="ECO:0000313" key="3">
    <source>
        <dbReference type="Proteomes" id="UP001153069"/>
    </source>
</evidence>
<name>A0A9N8DV00_9STRA</name>
<evidence type="ECO:0000256" key="1">
    <source>
        <dbReference type="SAM" id="SignalP"/>
    </source>
</evidence>
<dbReference type="Proteomes" id="UP001153069">
    <property type="component" value="Unassembled WGS sequence"/>
</dbReference>